<dbReference type="InterPro" id="IPR034704">
    <property type="entry name" value="Ribosomal_bL28/bL31-like_sf"/>
</dbReference>
<proteinExistence type="predicted"/>
<evidence type="ECO:0000313" key="5">
    <source>
        <dbReference type="Proteomes" id="UP000464658"/>
    </source>
</evidence>
<sequence length="96" mass="11177">MTLKRDIHPTSHEVVFMDVNSGYRFLSRSTKTSNETVEWEDGKTYPVIKVETSSDTHPFYTGRQKFGEKKAEEPSSLRKKIKCNQKKARLITVCFF</sequence>
<accession>A0A5S9MFM7</accession>
<dbReference type="InterPro" id="IPR002150">
    <property type="entry name" value="Ribosomal_bL31"/>
</dbReference>
<dbReference type="GO" id="GO:0005840">
    <property type="term" value="C:ribosome"/>
    <property type="evidence" value="ECO:0007669"/>
    <property type="project" value="UniProtKB-KW"/>
</dbReference>
<dbReference type="PRINTS" id="PR01249">
    <property type="entry name" value="RIBOSOMALL31"/>
</dbReference>
<dbReference type="InterPro" id="IPR027493">
    <property type="entry name" value="Ribosomal_bL31_B"/>
</dbReference>
<gene>
    <name evidence="4" type="ORF">BsIDN1_53790</name>
</gene>
<dbReference type="AlphaFoldDB" id="A0A5S9MFM7"/>
<dbReference type="Proteomes" id="UP000464658">
    <property type="component" value="Chromosome"/>
</dbReference>
<dbReference type="EMBL" id="AP021906">
    <property type="protein sequence ID" value="BBP91761.1"/>
    <property type="molecule type" value="Genomic_DNA"/>
</dbReference>
<evidence type="ECO:0000256" key="3">
    <source>
        <dbReference type="ARBA" id="ARBA00035417"/>
    </source>
</evidence>
<dbReference type="Gene3D" id="4.10.80.400">
    <property type="match status" value="1"/>
</dbReference>
<dbReference type="SUPFAM" id="SSF143800">
    <property type="entry name" value="L28p-like"/>
    <property type="match status" value="1"/>
</dbReference>
<dbReference type="NCBIfam" id="NF002462">
    <property type="entry name" value="PRK01678.1"/>
    <property type="match status" value="1"/>
</dbReference>
<protein>
    <recommendedName>
        <fullName evidence="3">50S ribosomal protein L31 type B</fullName>
    </recommendedName>
</protein>
<dbReference type="GO" id="GO:1990904">
    <property type="term" value="C:ribonucleoprotein complex"/>
    <property type="evidence" value="ECO:0007669"/>
    <property type="project" value="UniProtKB-KW"/>
</dbReference>
<keyword evidence="2" id="KW-0687">Ribonucleoprotein</keyword>
<evidence type="ECO:0000256" key="2">
    <source>
        <dbReference type="ARBA" id="ARBA00023274"/>
    </source>
</evidence>
<evidence type="ECO:0000256" key="1">
    <source>
        <dbReference type="ARBA" id="ARBA00022980"/>
    </source>
</evidence>
<dbReference type="GO" id="GO:0006412">
    <property type="term" value="P:translation"/>
    <property type="evidence" value="ECO:0007669"/>
    <property type="project" value="InterPro"/>
</dbReference>
<keyword evidence="1" id="KW-0689">Ribosomal protein</keyword>
<name>A0A5S9MFM7_BACIA</name>
<evidence type="ECO:0000313" key="4">
    <source>
        <dbReference type="EMBL" id="BBP91761.1"/>
    </source>
</evidence>
<dbReference type="Pfam" id="PF01197">
    <property type="entry name" value="Ribosomal_L31"/>
    <property type="match status" value="1"/>
</dbReference>
<reference evidence="4 5" key="1">
    <citation type="submission" date="2019-12" db="EMBL/GenBank/DDBJ databases">
        <title>Full genome sequence of a Bacillus safensis strain isolated from commercially available natto in Indonesia.</title>
        <authorList>
            <person name="Yoshida M."/>
            <person name="Uomi M."/>
            <person name="Waturangi D."/>
            <person name="Ekaputri J.J."/>
            <person name="Setiamarga D.H.E."/>
        </authorList>
    </citation>
    <scope>NUCLEOTIDE SEQUENCE [LARGE SCALE GENOMIC DNA]</scope>
    <source>
        <strain evidence="4 5">IDN1</strain>
    </source>
</reference>
<dbReference type="GO" id="GO:0003735">
    <property type="term" value="F:structural constituent of ribosome"/>
    <property type="evidence" value="ECO:0007669"/>
    <property type="project" value="InterPro"/>
</dbReference>
<organism evidence="4 5">
    <name type="scientific">Bacillus safensis</name>
    <dbReference type="NCBI Taxonomy" id="561879"/>
    <lineage>
        <taxon>Bacteria</taxon>
        <taxon>Bacillati</taxon>
        <taxon>Bacillota</taxon>
        <taxon>Bacilli</taxon>
        <taxon>Bacillales</taxon>
        <taxon>Bacillaceae</taxon>
        <taxon>Bacillus</taxon>
    </lineage>
</organism>